<keyword evidence="3" id="KW-1185">Reference proteome</keyword>
<evidence type="ECO:0000256" key="1">
    <source>
        <dbReference type="SAM" id="MobiDB-lite"/>
    </source>
</evidence>
<evidence type="ECO:0000313" key="2">
    <source>
        <dbReference type="EMBL" id="GBE82263.1"/>
    </source>
</evidence>
<dbReference type="Proteomes" id="UP000287166">
    <property type="component" value="Unassembled WGS sequence"/>
</dbReference>
<dbReference type="AlphaFoldDB" id="A0A401GJC3"/>
<feature type="compositionally biased region" description="Low complexity" evidence="1">
    <location>
        <begin position="142"/>
        <end position="154"/>
    </location>
</feature>
<gene>
    <name evidence="2" type="ORF">SCP_0406470</name>
</gene>
<dbReference type="STRING" id="139825.A0A401GJC3"/>
<feature type="region of interest" description="Disordered" evidence="1">
    <location>
        <begin position="217"/>
        <end position="236"/>
    </location>
</feature>
<protein>
    <submittedName>
        <fullName evidence="2">Uncharacterized protein</fullName>
    </submittedName>
</protein>
<dbReference type="GeneID" id="38779180"/>
<reference evidence="2 3" key="1">
    <citation type="journal article" date="2018" name="Sci. Rep.">
        <title>Genome sequence of the cauliflower mushroom Sparassis crispa (Hanabiratake) and its association with beneficial usage.</title>
        <authorList>
            <person name="Kiyama R."/>
            <person name="Furutani Y."/>
            <person name="Kawaguchi K."/>
            <person name="Nakanishi T."/>
        </authorList>
    </citation>
    <scope>NUCLEOTIDE SEQUENCE [LARGE SCALE GENOMIC DNA]</scope>
</reference>
<dbReference type="RefSeq" id="XP_027613176.1">
    <property type="nucleotide sequence ID" value="XM_027757375.1"/>
</dbReference>
<evidence type="ECO:0000313" key="3">
    <source>
        <dbReference type="Proteomes" id="UP000287166"/>
    </source>
</evidence>
<comment type="caution">
    <text evidence="2">The sequence shown here is derived from an EMBL/GenBank/DDBJ whole genome shotgun (WGS) entry which is preliminary data.</text>
</comment>
<feature type="compositionally biased region" description="Basic and acidic residues" evidence="1">
    <location>
        <begin position="218"/>
        <end position="227"/>
    </location>
</feature>
<name>A0A401GJC3_9APHY</name>
<dbReference type="EMBL" id="BFAD01000004">
    <property type="protein sequence ID" value="GBE82263.1"/>
    <property type="molecule type" value="Genomic_DNA"/>
</dbReference>
<dbReference type="InParanoid" id="A0A401GJC3"/>
<feature type="compositionally biased region" description="Acidic residues" evidence="1">
    <location>
        <begin position="178"/>
        <end position="199"/>
    </location>
</feature>
<organism evidence="2 3">
    <name type="scientific">Sparassis crispa</name>
    <dbReference type="NCBI Taxonomy" id="139825"/>
    <lineage>
        <taxon>Eukaryota</taxon>
        <taxon>Fungi</taxon>
        <taxon>Dikarya</taxon>
        <taxon>Basidiomycota</taxon>
        <taxon>Agaricomycotina</taxon>
        <taxon>Agaricomycetes</taxon>
        <taxon>Polyporales</taxon>
        <taxon>Sparassidaceae</taxon>
        <taxon>Sparassis</taxon>
    </lineage>
</organism>
<feature type="region of interest" description="Disordered" evidence="1">
    <location>
        <begin position="116"/>
        <end position="205"/>
    </location>
</feature>
<sequence length="236" mass="26626">MRDPEQEMLTVPDGLADWTFNPAHFAQANNIEVFYLDAKCPQPVRSSQFEEHYFGGLSQTQMYPSNFGYWEGNHYEDWYIPLASLVGQARNLPPVPGNRVHPFYREGYAHIQFFPIDSQSAGPTSPPPSYFERPQIPSHAYPSLESSDSPSTPSNTLALYTAEGDSRMPQSCLNTTYDYDDDNDNDDDDQMSEDDDDDENMKTADGLVITNGITIDDSSEHNVRDGFDDIAPNQFL</sequence>
<accession>A0A401GJC3</accession>
<proteinExistence type="predicted"/>